<reference evidence="1 2" key="1">
    <citation type="submission" date="2019-04" db="EMBL/GenBank/DDBJ databases">
        <title>Chromosome genome assembly for Takifugu flavidus.</title>
        <authorList>
            <person name="Xiao S."/>
        </authorList>
    </citation>
    <scope>NUCLEOTIDE SEQUENCE [LARGE SCALE GENOMIC DNA]</scope>
    <source>
        <strain evidence="1">HTHZ2018</strain>
        <tissue evidence="1">Muscle</tissue>
    </source>
</reference>
<name>A0A5C6NFV5_9TELE</name>
<dbReference type="Proteomes" id="UP000324091">
    <property type="component" value="Chromosome 21"/>
</dbReference>
<dbReference type="EMBL" id="RHFK02000014">
    <property type="protein sequence ID" value="TWW65491.1"/>
    <property type="molecule type" value="Genomic_DNA"/>
</dbReference>
<evidence type="ECO:0000313" key="1">
    <source>
        <dbReference type="EMBL" id="TWW65491.1"/>
    </source>
</evidence>
<comment type="caution">
    <text evidence="1">The sequence shown here is derived from an EMBL/GenBank/DDBJ whole genome shotgun (WGS) entry which is preliminary data.</text>
</comment>
<gene>
    <name evidence="1" type="ORF">D4764_21G0003910</name>
</gene>
<dbReference type="AlphaFoldDB" id="A0A5C6NFV5"/>
<accession>A0A5C6NFV5</accession>
<sequence length="115" mass="12702">MHCGMLYFPSVWSSVPAGVKEDVVKVGEMFGRSDRFAVRHAAAAQGQRAGRVVVACWSEPVQRRGAARPVVVINDGDSVDLTHSITSGRTVQQLIYNTDTWQPRPPHPHLSTRPR</sequence>
<proteinExistence type="predicted"/>
<evidence type="ECO:0000313" key="2">
    <source>
        <dbReference type="Proteomes" id="UP000324091"/>
    </source>
</evidence>
<organism evidence="1 2">
    <name type="scientific">Takifugu flavidus</name>
    <name type="common">sansaifugu</name>
    <dbReference type="NCBI Taxonomy" id="433684"/>
    <lineage>
        <taxon>Eukaryota</taxon>
        <taxon>Metazoa</taxon>
        <taxon>Chordata</taxon>
        <taxon>Craniata</taxon>
        <taxon>Vertebrata</taxon>
        <taxon>Euteleostomi</taxon>
        <taxon>Actinopterygii</taxon>
        <taxon>Neopterygii</taxon>
        <taxon>Teleostei</taxon>
        <taxon>Neoteleostei</taxon>
        <taxon>Acanthomorphata</taxon>
        <taxon>Eupercaria</taxon>
        <taxon>Tetraodontiformes</taxon>
        <taxon>Tetradontoidea</taxon>
        <taxon>Tetraodontidae</taxon>
        <taxon>Takifugu</taxon>
    </lineage>
</organism>
<keyword evidence="2" id="KW-1185">Reference proteome</keyword>
<protein>
    <submittedName>
        <fullName evidence="1">Uncharacterized protein</fullName>
    </submittedName>
</protein>